<protein>
    <submittedName>
        <fullName evidence="2">Uncharacterized protein</fullName>
    </submittedName>
</protein>
<sequence length="179" mass="19095">MTMSRKHFSRRLRRVGLLVGLAGIAVSTAGAAYAAPEPTEPAGATGATAAQVTSFAVETPADRAGYQAVSVAVERTRGRYETSLFQVSGNGQATGEVLRLASSPAFRALRPRYVPPNRSGRYRYEVTAHYRNGKTKRVVTYSGTAGTPGILLDVIRKVETLPTPTFPPGFPFTGGFPFS</sequence>
<name>A0A0A6UFV6_ACTUT</name>
<gene>
    <name evidence="2" type="ORF">MB27_31520</name>
</gene>
<keyword evidence="1" id="KW-0732">Signal</keyword>
<dbReference type="EMBL" id="JRTT01000066">
    <property type="protein sequence ID" value="KHD73973.1"/>
    <property type="molecule type" value="Genomic_DNA"/>
</dbReference>
<evidence type="ECO:0000256" key="1">
    <source>
        <dbReference type="SAM" id="SignalP"/>
    </source>
</evidence>
<dbReference type="RefSeq" id="WP_043530697.1">
    <property type="nucleotide sequence ID" value="NZ_BAABKU010000062.1"/>
</dbReference>
<evidence type="ECO:0000313" key="2">
    <source>
        <dbReference type="EMBL" id="KHD73973.1"/>
    </source>
</evidence>
<dbReference type="OrthoDB" id="4559942at2"/>
<dbReference type="Proteomes" id="UP000054537">
    <property type="component" value="Unassembled WGS sequence"/>
</dbReference>
<accession>A0A0A6UFV6</accession>
<evidence type="ECO:0000313" key="3">
    <source>
        <dbReference type="Proteomes" id="UP000054537"/>
    </source>
</evidence>
<feature type="chain" id="PRO_5002033804" evidence="1">
    <location>
        <begin position="35"/>
        <end position="179"/>
    </location>
</feature>
<comment type="caution">
    <text evidence="2">The sequence shown here is derived from an EMBL/GenBank/DDBJ whole genome shotgun (WGS) entry which is preliminary data.</text>
</comment>
<dbReference type="STRING" id="1869.MB27_31520"/>
<organism evidence="2 3">
    <name type="scientific">Actinoplanes utahensis</name>
    <dbReference type="NCBI Taxonomy" id="1869"/>
    <lineage>
        <taxon>Bacteria</taxon>
        <taxon>Bacillati</taxon>
        <taxon>Actinomycetota</taxon>
        <taxon>Actinomycetes</taxon>
        <taxon>Micromonosporales</taxon>
        <taxon>Micromonosporaceae</taxon>
        <taxon>Actinoplanes</taxon>
    </lineage>
</organism>
<feature type="signal peptide" evidence="1">
    <location>
        <begin position="1"/>
        <end position="34"/>
    </location>
</feature>
<dbReference type="AlphaFoldDB" id="A0A0A6UFV6"/>
<proteinExistence type="predicted"/>
<keyword evidence="3" id="KW-1185">Reference proteome</keyword>
<reference evidence="2 3" key="1">
    <citation type="submission" date="2014-10" db="EMBL/GenBank/DDBJ databases">
        <title>Draft genome sequence of Actinoplanes utahensis NRRL 12052.</title>
        <authorList>
            <person name="Velasco-Bucheli B."/>
            <person name="del Cerro C."/>
            <person name="Hormigo D."/>
            <person name="Garcia J.L."/>
            <person name="Acebal C."/>
            <person name="Arroyo M."/>
            <person name="de la Mata I."/>
        </authorList>
    </citation>
    <scope>NUCLEOTIDE SEQUENCE [LARGE SCALE GENOMIC DNA]</scope>
    <source>
        <strain evidence="2 3">NRRL 12052</strain>
    </source>
</reference>